<dbReference type="Proteomes" id="UP000694888">
    <property type="component" value="Unplaced"/>
</dbReference>
<reference evidence="3" key="1">
    <citation type="submission" date="2025-08" db="UniProtKB">
        <authorList>
            <consortium name="RefSeq"/>
        </authorList>
    </citation>
    <scope>IDENTIFICATION</scope>
</reference>
<gene>
    <name evidence="3" type="primary">LOC101847960</name>
</gene>
<dbReference type="Pfam" id="PF01650">
    <property type="entry name" value="Peptidase_C13"/>
    <property type="match status" value="1"/>
</dbReference>
<evidence type="ECO:0000256" key="1">
    <source>
        <dbReference type="ARBA" id="ARBA00009941"/>
    </source>
</evidence>
<proteinExistence type="inferred from homology"/>
<evidence type="ECO:0000313" key="3">
    <source>
        <dbReference type="RefSeq" id="XP_035825888.1"/>
    </source>
</evidence>
<accession>A0ABM1VTZ6</accession>
<dbReference type="GeneID" id="101847960"/>
<evidence type="ECO:0000313" key="2">
    <source>
        <dbReference type="Proteomes" id="UP000694888"/>
    </source>
</evidence>
<dbReference type="Gene3D" id="3.40.50.1460">
    <property type="match status" value="1"/>
</dbReference>
<protein>
    <submittedName>
        <fullName evidence="3">Legumain-like</fullName>
    </submittedName>
</protein>
<dbReference type="PANTHER" id="PTHR12000:SF42">
    <property type="entry name" value="LEGUMAIN"/>
    <property type="match status" value="1"/>
</dbReference>
<dbReference type="RefSeq" id="XP_035825888.1">
    <property type="nucleotide sequence ID" value="XM_035969995.1"/>
</dbReference>
<dbReference type="InterPro" id="IPR001096">
    <property type="entry name" value="Peptidase_C13"/>
</dbReference>
<keyword evidence="2" id="KW-1185">Reference proteome</keyword>
<dbReference type="PANTHER" id="PTHR12000">
    <property type="entry name" value="HEMOGLOBINASE FAMILY MEMBER"/>
    <property type="match status" value="1"/>
</dbReference>
<name>A0ABM1VTZ6_APLCA</name>
<comment type="similarity">
    <text evidence="1">Belongs to the peptidase C13 family.</text>
</comment>
<dbReference type="PRINTS" id="PR00776">
    <property type="entry name" value="HEMOGLOBNASE"/>
</dbReference>
<sequence>MDYQEKEVTPEVFLKVLTGDQEGVKNLIGRDGKVIASGPDDYVFVYIISHEASGVFLFPSDERLHNTDLNDTLKQMHRENRYKEMILYMETCYSVSMSEGILPKDINIYVTTSANAYEPARMCCWDEIRQNYVGGNYDNVWMYNRDKANLHKETLCQQYEVVKKACKHN</sequence>
<organism evidence="2 3">
    <name type="scientific">Aplysia californica</name>
    <name type="common">California sea hare</name>
    <dbReference type="NCBI Taxonomy" id="6500"/>
    <lineage>
        <taxon>Eukaryota</taxon>
        <taxon>Metazoa</taxon>
        <taxon>Spiralia</taxon>
        <taxon>Lophotrochozoa</taxon>
        <taxon>Mollusca</taxon>
        <taxon>Gastropoda</taxon>
        <taxon>Heterobranchia</taxon>
        <taxon>Euthyneura</taxon>
        <taxon>Tectipleura</taxon>
        <taxon>Aplysiida</taxon>
        <taxon>Aplysioidea</taxon>
        <taxon>Aplysiidae</taxon>
        <taxon>Aplysia</taxon>
    </lineage>
</organism>